<dbReference type="EMBL" id="BQNB010014650">
    <property type="protein sequence ID" value="GJT30748.1"/>
    <property type="molecule type" value="Genomic_DNA"/>
</dbReference>
<organism evidence="2 3">
    <name type="scientific">Tanacetum coccineum</name>
    <dbReference type="NCBI Taxonomy" id="301880"/>
    <lineage>
        <taxon>Eukaryota</taxon>
        <taxon>Viridiplantae</taxon>
        <taxon>Streptophyta</taxon>
        <taxon>Embryophyta</taxon>
        <taxon>Tracheophyta</taxon>
        <taxon>Spermatophyta</taxon>
        <taxon>Magnoliopsida</taxon>
        <taxon>eudicotyledons</taxon>
        <taxon>Gunneridae</taxon>
        <taxon>Pentapetalae</taxon>
        <taxon>asterids</taxon>
        <taxon>campanulids</taxon>
        <taxon>Asterales</taxon>
        <taxon>Asteraceae</taxon>
        <taxon>Asteroideae</taxon>
        <taxon>Anthemideae</taxon>
        <taxon>Anthemidinae</taxon>
        <taxon>Tanacetum</taxon>
    </lineage>
</organism>
<evidence type="ECO:0000313" key="3">
    <source>
        <dbReference type="Proteomes" id="UP001151760"/>
    </source>
</evidence>
<name>A0ABQ5CXQ3_9ASTR</name>
<proteinExistence type="predicted"/>
<comment type="caution">
    <text evidence="2">The sequence shown here is derived from an EMBL/GenBank/DDBJ whole genome shotgun (WGS) entry which is preliminary data.</text>
</comment>
<feature type="region of interest" description="Disordered" evidence="1">
    <location>
        <begin position="81"/>
        <end position="101"/>
    </location>
</feature>
<feature type="region of interest" description="Disordered" evidence="1">
    <location>
        <begin position="136"/>
        <end position="167"/>
    </location>
</feature>
<evidence type="ECO:0000313" key="2">
    <source>
        <dbReference type="EMBL" id="GJT30748.1"/>
    </source>
</evidence>
<reference evidence="2" key="1">
    <citation type="journal article" date="2022" name="Int. J. Mol. Sci.">
        <title>Draft Genome of Tanacetum Coccineum: Genomic Comparison of Closely Related Tanacetum-Family Plants.</title>
        <authorList>
            <person name="Yamashiro T."/>
            <person name="Shiraishi A."/>
            <person name="Nakayama K."/>
            <person name="Satake H."/>
        </authorList>
    </citation>
    <scope>NUCLEOTIDE SEQUENCE</scope>
</reference>
<reference evidence="2" key="2">
    <citation type="submission" date="2022-01" db="EMBL/GenBank/DDBJ databases">
        <authorList>
            <person name="Yamashiro T."/>
            <person name="Shiraishi A."/>
            <person name="Satake H."/>
            <person name="Nakayama K."/>
        </authorList>
    </citation>
    <scope>NUCLEOTIDE SEQUENCE</scope>
</reference>
<gene>
    <name evidence="2" type="ORF">Tco_0911023</name>
</gene>
<sequence length="167" mass="18038">MSSSALDTNPSQPPASTYVDVGMHKEDQQAAGGPTSLGVTSEEGSHPQLSSGMSASNLNQPIFLASFIIYSEFALGRDASIDSTAEADSRESAPHDFIPQQKKQNQIYLSKLVQNVSADFMDQDSPKDDHIIVVNESEVDEEDKDEGIHADSNFENNDTLVPKPLSP</sequence>
<keyword evidence="3" id="KW-1185">Reference proteome</keyword>
<dbReference type="Proteomes" id="UP001151760">
    <property type="component" value="Unassembled WGS sequence"/>
</dbReference>
<accession>A0ABQ5CXQ3</accession>
<evidence type="ECO:0000256" key="1">
    <source>
        <dbReference type="SAM" id="MobiDB-lite"/>
    </source>
</evidence>
<feature type="region of interest" description="Disordered" evidence="1">
    <location>
        <begin position="1"/>
        <end position="55"/>
    </location>
</feature>
<protein>
    <submittedName>
        <fullName evidence="2">Uncharacterized protein</fullName>
    </submittedName>
</protein>
<feature type="compositionally biased region" description="Polar residues" evidence="1">
    <location>
        <begin position="1"/>
        <end position="10"/>
    </location>
</feature>
<feature type="non-terminal residue" evidence="2">
    <location>
        <position position="167"/>
    </location>
</feature>